<name>A0ABN7W2F4_GIGMA</name>
<gene>
    <name evidence="2" type="ORF">GMARGA_LOCUS25600</name>
</gene>
<proteinExistence type="predicted"/>
<feature type="compositionally biased region" description="Polar residues" evidence="1">
    <location>
        <begin position="49"/>
        <end position="60"/>
    </location>
</feature>
<comment type="caution">
    <text evidence="2">The sequence shown here is derived from an EMBL/GenBank/DDBJ whole genome shotgun (WGS) entry which is preliminary data.</text>
</comment>
<dbReference type="Proteomes" id="UP000789901">
    <property type="component" value="Unassembled WGS sequence"/>
</dbReference>
<evidence type="ECO:0000313" key="3">
    <source>
        <dbReference type="Proteomes" id="UP000789901"/>
    </source>
</evidence>
<sequence length="72" mass="8337">NKRQVDFYKSKPNQKWYLAEFLEAIELDKHKNTIFLVQVSAGKKKTRKNIASSTNKNSIPNLAPENKAKLDF</sequence>
<feature type="region of interest" description="Disordered" evidence="1">
    <location>
        <begin position="48"/>
        <end position="72"/>
    </location>
</feature>
<evidence type="ECO:0000256" key="1">
    <source>
        <dbReference type="SAM" id="MobiDB-lite"/>
    </source>
</evidence>
<feature type="non-terminal residue" evidence="2">
    <location>
        <position position="1"/>
    </location>
</feature>
<evidence type="ECO:0000313" key="2">
    <source>
        <dbReference type="EMBL" id="CAG8812577.1"/>
    </source>
</evidence>
<organism evidence="2 3">
    <name type="scientific">Gigaspora margarita</name>
    <dbReference type="NCBI Taxonomy" id="4874"/>
    <lineage>
        <taxon>Eukaryota</taxon>
        <taxon>Fungi</taxon>
        <taxon>Fungi incertae sedis</taxon>
        <taxon>Mucoromycota</taxon>
        <taxon>Glomeromycotina</taxon>
        <taxon>Glomeromycetes</taxon>
        <taxon>Diversisporales</taxon>
        <taxon>Gigasporaceae</taxon>
        <taxon>Gigaspora</taxon>
    </lineage>
</organism>
<accession>A0ABN7W2F4</accession>
<protein>
    <submittedName>
        <fullName evidence="2">38870_t:CDS:1</fullName>
    </submittedName>
</protein>
<reference evidence="2 3" key="1">
    <citation type="submission" date="2021-06" db="EMBL/GenBank/DDBJ databases">
        <authorList>
            <person name="Kallberg Y."/>
            <person name="Tangrot J."/>
            <person name="Rosling A."/>
        </authorList>
    </citation>
    <scope>NUCLEOTIDE SEQUENCE [LARGE SCALE GENOMIC DNA]</scope>
    <source>
        <strain evidence="2 3">120-4 pot B 10/14</strain>
    </source>
</reference>
<dbReference type="EMBL" id="CAJVQB010028529">
    <property type="protein sequence ID" value="CAG8812577.1"/>
    <property type="molecule type" value="Genomic_DNA"/>
</dbReference>
<keyword evidence="3" id="KW-1185">Reference proteome</keyword>